<evidence type="ECO:0008006" key="4">
    <source>
        <dbReference type="Google" id="ProtNLM"/>
    </source>
</evidence>
<sequence length="194" mass="20056">MRVRLRTAAVFAAWLPLTACGIQETDVIGAGSAATVDLLPAREVRMLLFFLSPDGVLMPVPRSVGESEFAGEQHGPDSGEDGGRPATEETIAALLAGPNETEKRAGLVNEASLPALDAPARTRTSVNGVDVILAAPLAGLTRPAEWQLICTVAYAESAEGTPMVTLRGTDGTRTPARCDPQPGVVSSAAATAPR</sequence>
<organism evidence="2 3">
    <name type="scientific">Streptomyces atroolivaceus</name>
    <dbReference type="NCBI Taxonomy" id="66869"/>
    <lineage>
        <taxon>Bacteria</taxon>
        <taxon>Bacillati</taxon>
        <taxon>Actinomycetota</taxon>
        <taxon>Actinomycetes</taxon>
        <taxon>Kitasatosporales</taxon>
        <taxon>Streptomycetaceae</taxon>
        <taxon>Streptomyces</taxon>
    </lineage>
</organism>
<accession>A0ABV9VJP5</accession>
<comment type="caution">
    <text evidence="2">The sequence shown here is derived from an EMBL/GenBank/DDBJ whole genome shotgun (WGS) entry which is preliminary data.</text>
</comment>
<dbReference type="Proteomes" id="UP001595908">
    <property type="component" value="Unassembled WGS sequence"/>
</dbReference>
<keyword evidence="3" id="KW-1185">Reference proteome</keyword>
<name>A0ABV9VJP5_STRAZ</name>
<feature type="region of interest" description="Disordered" evidence="1">
    <location>
        <begin position="168"/>
        <end position="194"/>
    </location>
</feature>
<proteinExistence type="predicted"/>
<gene>
    <name evidence="2" type="ORF">ACFPL4_33055</name>
</gene>
<evidence type="ECO:0000256" key="1">
    <source>
        <dbReference type="SAM" id="MobiDB-lite"/>
    </source>
</evidence>
<evidence type="ECO:0000313" key="2">
    <source>
        <dbReference type="EMBL" id="MFC4983117.1"/>
    </source>
</evidence>
<dbReference type="EMBL" id="JBHSJE010000014">
    <property type="protein sequence ID" value="MFC4983117.1"/>
    <property type="molecule type" value="Genomic_DNA"/>
</dbReference>
<reference evidence="3" key="1">
    <citation type="journal article" date="2019" name="Int. J. Syst. Evol. Microbiol.">
        <title>The Global Catalogue of Microorganisms (GCM) 10K type strain sequencing project: providing services to taxonomists for standard genome sequencing and annotation.</title>
        <authorList>
            <consortium name="The Broad Institute Genomics Platform"/>
            <consortium name="The Broad Institute Genome Sequencing Center for Infectious Disease"/>
            <person name="Wu L."/>
            <person name="Ma J."/>
        </authorList>
    </citation>
    <scope>NUCLEOTIDE SEQUENCE [LARGE SCALE GENOMIC DNA]</scope>
    <source>
        <strain evidence="3">ICMP 257</strain>
    </source>
</reference>
<dbReference type="GeneID" id="31235705"/>
<dbReference type="RefSeq" id="WP_051709793.1">
    <property type="nucleotide sequence ID" value="NZ_JBHSJE010000014.1"/>
</dbReference>
<evidence type="ECO:0000313" key="3">
    <source>
        <dbReference type="Proteomes" id="UP001595908"/>
    </source>
</evidence>
<protein>
    <recommendedName>
        <fullName evidence="4">Lipoprotein</fullName>
    </recommendedName>
</protein>